<feature type="domain" description="Solute-binding protein family 5" evidence="5">
    <location>
        <begin position="77"/>
        <end position="432"/>
    </location>
</feature>
<organism evidence="6 7">
    <name type="scientific">Carboxydichorda subterranea</name>
    <dbReference type="NCBI Taxonomy" id="3109565"/>
    <lineage>
        <taxon>Bacteria</taxon>
        <taxon>Bacillati</taxon>
        <taxon>Bacillota</taxon>
        <taxon>Limnochordia</taxon>
        <taxon>Limnochordales</taxon>
        <taxon>Geochordaceae</taxon>
        <taxon>Carboxydichorda</taxon>
    </lineage>
</organism>
<evidence type="ECO:0000256" key="1">
    <source>
        <dbReference type="ARBA" id="ARBA00005695"/>
    </source>
</evidence>
<dbReference type="CDD" id="cd08499">
    <property type="entry name" value="PBP2_Ylib_like"/>
    <property type="match status" value="1"/>
</dbReference>
<dbReference type="InterPro" id="IPR000914">
    <property type="entry name" value="SBP_5_dom"/>
</dbReference>
<dbReference type="PANTHER" id="PTHR30290">
    <property type="entry name" value="PERIPLASMIC BINDING COMPONENT OF ABC TRANSPORTER"/>
    <property type="match status" value="1"/>
</dbReference>
<proteinExistence type="inferred from homology"/>
<feature type="chain" id="PRO_5045977422" evidence="4">
    <location>
        <begin position="27"/>
        <end position="516"/>
    </location>
</feature>
<keyword evidence="2" id="KW-0813">Transport</keyword>
<gene>
    <name evidence="6" type="ORF">U7230_02660</name>
</gene>
<name>A0ABZ1C0T0_9FIRM</name>
<dbReference type="Pfam" id="PF00496">
    <property type="entry name" value="SBP_bac_5"/>
    <property type="match status" value="1"/>
</dbReference>
<dbReference type="InterPro" id="IPR030678">
    <property type="entry name" value="Peptide/Ni-bd"/>
</dbReference>
<dbReference type="Gene3D" id="3.90.76.10">
    <property type="entry name" value="Dipeptide-binding Protein, Domain 1"/>
    <property type="match status" value="1"/>
</dbReference>
<dbReference type="Gene3D" id="3.40.190.10">
    <property type="entry name" value="Periplasmic binding protein-like II"/>
    <property type="match status" value="1"/>
</dbReference>
<evidence type="ECO:0000313" key="7">
    <source>
        <dbReference type="Proteomes" id="UP001332192"/>
    </source>
</evidence>
<comment type="similarity">
    <text evidence="1">Belongs to the bacterial solute-binding protein 5 family.</text>
</comment>
<reference evidence="6 7" key="1">
    <citation type="journal article" date="2024" name="Front. Microbiol.">
        <title>Novel thermophilic genera Geochorda gen. nov. and Carboxydochorda gen. nov. from the deep terrestrial subsurface reveal the ecophysiological diversity in the class Limnochordia.</title>
        <authorList>
            <person name="Karnachuk O.V."/>
            <person name="Lukina A.P."/>
            <person name="Avakyan M.R."/>
            <person name="Kadnikov V.V."/>
            <person name="Begmatov S."/>
            <person name="Beletsky A.V."/>
            <person name="Vlasova K.G."/>
            <person name="Novikov A.A."/>
            <person name="Shcherbakova V.A."/>
            <person name="Mardanov A.V."/>
            <person name="Ravin N.V."/>
        </authorList>
    </citation>
    <scope>NUCLEOTIDE SEQUENCE [LARGE SCALE GENOMIC DNA]</scope>
    <source>
        <strain evidence="6 7">L945</strain>
    </source>
</reference>
<dbReference type="InterPro" id="IPR039424">
    <property type="entry name" value="SBP_5"/>
</dbReference>
<accession>A0ABZ1C0T0</accession>
<dbReference type="PIRSF" id="PIRSF002741">
    <property type="entry name" value="MppA"/>
    <property type="match status" value="1"/>
</dbReference>
<dbReference type="Gene3D" id="3.10.105.10">
    <property type="entry name" value="Dipeptide-binding Protein, Domain 3"/>
    <property type="match status" value="1"/>
</dbReference>
<dbReference type="RefSeq" id="WP_324717203.1">
    <property type="nucleotide sequence ID" value="NZ_CP141615.1"/>
</dbReference>
<feature type="signal peptide" evidence="4">
    <location>
        <begin position="1"/>
        <end position="26"/>
    </location>
</feature>
<dbReference type="PANTHER" id="PTHR30290:SF9">
    <property type="entry name" value="OLIGOPEPTIDE-BINDING PROTEIN APPA"/>
    <property type="match status" value="1"/>
</dbReference>
<keyword evidence="7" id="KW-1185">Reference proteome</keyword>
<keyword evidence="3 4" id="KW-0732">Signal</keyword>
<protein>
    <submittedName>
        <fullName evidence="6">Glutathione ABC transporter substrate-binding protein</fullName>
    </submittedName>
</protein>
<sequence length="516" mass="57486">MAAQRSRPKLKGLSFLLAIVATLTVAGWGAASPATVTVAVGADAVRLDPPDMTDNPSETVLRHIMDGLVEFDEQLQIRPALAERWEFQNGGKDVVFYLRKGVRFHDGTPFDAAAVKANFDRILAGGLRRTSLYEPYIQSVEAKDTYTVVFHLKFPFGAFLHHLAHGAGLIQSPSNIRRWGDKVGQHPVGTGPFKFVEWVPGDHITLEANKQYWKGAPKFDRLVFRVVPEDATRVFQLETGEADVITFLPPSEVPRLRANRDLDIRVADSLRVIYVGFNVLRKPFDDVRVRQAVNYAIDKELIVSQVLGGMASVSDSPMAPGVNGYCKTGGYPYDPERARQLLKEAGYPQGLEVSLWAPQGRYLKDYETAIAIQAMLQQVGIRVRLQTMEWATYLRNIFDVPKEQAQYQMYMLGWAPSTGDADWVMRPLLSSQSFPPGDNASYYGNPKVDQLIQEGMRTSDPDARARIYCEAQKQVVGDAPWAFLHVVKQVVGVRASLQGVKVLPIEIVLVKDASKK</sequence>
<dbReference type="EMBL" id="CP141615">
    <property type="protein sequence ID" value="WRP17932.1"/>
    <property type="molecule type" value="Genomic_DNA"/>
</dbReference>
<evidence type="ECO:0000256" key="4">
    <source>
        <dbReference type="SAM" id="SignalP"/>
    </source>
</evidence>
<evidence type="ECO:0000256" key="3">
    <source>
        <dbReference type="ARBA" id="ARBA00022729"/>
    </source>
</evidence>
<evidence type="ECO:0000259" key="5">
    <source>
        <dbReference type="Pfam" id="PF00496"/>
    </source>
</evidence>
<evidence type="ECO:0000256" key="2">
    <source>
        <dbReference type="ARBA" id="ARBA00022448"/>
    </source>
</evidence>
<dbReference type="SUPFAM" id="SSF53850">
    <property type="entry name" value="Periplasmic binding protein-like II"/>
    <property type="match status" value="1"/>
</dbReference>
<dbReference type="Proteomes" id="UP001332192">
    <property type="component" value="Chromosome"/>
</dbReference>
<evidence type="ECO:0000313" key="6">
    <source>
        <dbReference type="EMBL" id="WRP17932.1"/>
    </source>
</evidence>